<proteinExistence type="predicted"/>
<dbReference type="EnsemblMetazoa" id="ISCW005659-RA">
    <property type="protein sequence ID" value="ISCW005659-PA"/>
    <property type="gene ID" value="ISCW005659"/>
</dbReference>
<dbReference type="VEuPathDB" id="VectorBase:ISCW005659"/>
<dbReference type="EMBL" id="ABJB011092915">
    <property type="status" value="NOT_ANNOTATED_CDS"/>
    <property type="molecule type" value="Genomic_DNA"/>
</dbReference>
<dbReference type="PaxDb" id="6945-B7PLR4"/>
<dbReference type="VEuPathDB" id="VectorBase:ISCI005659"/>
<dbReference type="Proteomes" id="UP000001555">
    <property type="component" value="Unassembled WGS sequence"/>
</dbReference>
<name>A0A1S4KYE0_IXOSC</name>
<reference evidence="1" key="2">
    <citation type="submission" date="2020-05" db="UniProtKB">
        <authorList>
            <consortium name="EnsemblMetazoa"/>
        </authorList>
    </citation>
    <scope>IDENTIFICATION</scope>
    <source>
        <strain evidence="1">wikel</strain>
    </source>
</reference>
<keyword evidence="2" id="KW-1185">Reference proteome</keyword>
<evidence type="ECO:0000313" key="1">
    <source>
        <dbReference type="EnsemblMetazoa" id="ISCW005659-PA"/>
    </source>
</evidence>
<organism evidence="1 2">
    <name type="scientific">Ixodes scapularis</name>
    <name type="common">Black-legged tick</name>
    <name type="synonym">Deer tick</name>
    <dbReference type="NCBI Taxonomy" id="6945"/>
    <lineage>
        <taxon>Eukaryota</taxon>
        <taxon>Metazoa</taxon>
        <taxon>Ecdysozoa</taxon>
        <taxon>Arthropoda</taxon>
        <taxon>Chelicerata</taxon>
        <taxon>Arachnida</taxon>
        <taxon>Acari</taxon>
        <taxon>Parasitiformes</taxon>
        <taxon>Ixodida</taxon>
        <taxon>Ixodoidea</taxon>
        <taxon>Ixodidae</taxon>
        <taxon>Ixodinae</taxon>
        <taxon>Ixodes</taxon>
    </lineage>
</organism>
<evidence type="ECO:0000313" key="2">
    <source>
        <dbReference type="Proteomes" id="UP000001555"/>
    </source>
</evidence>
<reference evidence="2" key="1">
    <citation type="submission" date="2008-03" db="EMBL/GenBank/DDBJ databases">
        <title>Annotation of Ixodes scapularis.</title>
        <authorList>
            <consortium name="Ixodes scapularis Genome Project Consortium"/>
            <person name="Caler E."/>
            <person name="Hannick L.I."/>
            <person name="Bidwell S."/>
            <person name="Joardar V."/>
            <person name="Thiagarajan M."/>
            <person name="Amedeo P."/>
            <person name="Galinsky K.J."/>
            <person name="Schobel S."/>
            <person name="Inman J."/>
            <person name="Hostetler J."/>
            <person name="Miller J."/>
            <person name="Hammond M."/>
            <person name="Megy K."/>
            <person name="Lawson D."/>
            <person name="Kodira C."/>
            <person name="Sutton G."/>
            <person name="Meyer J."/>
            <person name="Hill C.A."/>
            <person name="Birren B."/>
            <person name="Nene V."/>
            <person name="Collins F."/>
            <person name="Alarcon-Chaidez F."/>
            <person name="Wikel S."/>
            <person name="Strausberg R."/>
        </authorList>
    </citation>
    <scope>NUCLEOTIDE SEQUENCE [LARGE SCALE GENOMIC DNA]</scope>
    <source>
        <strain evidence="2">Wikel</strain>
    </source>
</reference>
<dbReference type="HOGENOM" id="CLU_137152_0_0_1"/>
<dbReference type="OrthoDB" id="6515461at2759"/>
<protein>
    <submittedName>
        <fullName evidence="1">Salivary gland metalloprotease, putative</fullName>
    </submittedName>
</protein>
<sequence length="145" mass="16127">MPVEEVVYPRILEARGLNGEKMLYVRDGLTLSLEKSTVFSESFVFSEHDGEKQYDRTVSGKDLENNLYHNIKHGSSLLVDESNGKVQVRGLLSDLLSIEPLLAAEEADNGAVAHKISKLDKSQIRLDDSGETHDRSATLVPLYNI</sequence>
<accession>A0A1S4KYE0</accession>
<dbReference type="VEuPathDB" id="VectorBase:ISCP_023636"/>